<proteinExistence type="predicted"/>
<gene>
    <name evidence="2" type="ORF">GGE31_005498</name>
    <name evidence="1" type="ORF">GGE33_005528</name>
    <name evidence="3" type="ORF">GGE35_005528</name>
</gene>
<dbReference type="EMBL" id="JACIHM010000020">
    <property type="protein sequence ID" value="MBB4449670.1"/>
    <property type="molecule type" value="Genomic_DNA"/>
</dbReference>
<comment type="caution">
    <text evidence="2">The sequence shown here is derived from an EMBL/GenBank/DDBJ whole genome shotgun (WGS) entry which is preliminary data.</text>
</comment>
<evidence type="ECO:0000313" key="6">
    <source>
        <dbReference type="Proteomes" id="UP000576087"/>
    </source>
</evidence>
<organism evidence="2 5">
    <name type="scientific">Aliirhizobium cellulosilyticum</name>
    <dbReference type="NCBI Taxonomy" id="393664"/>
    <lineage>
        <taxon>Bacteria</taxon>
        <taxon>Pseudomonadati</taxon>
        <taxon>Pseudomonadota</taxon>
        <taxon>Alphaproteobacteria</taxon>
        <taxon>Hyphomicrobiales</taxon>
        <taxon>Rhizobiaceae</taxon>
        <taxon>Aliirhizobium</taxon>
    </lineage>
</organism>
<sequence>MAASSAEKPNMMDGRKNALVYVSAIIQGDDSGAPPASLVLAEYANAGRGPA</sequence>
<dbReference type="Proteomes" id="UP000576087">
    <property type="component" value="Unassembled WGS sequence"/>
</dbReference>
<dbReference type="EMBL" id="JACIGY010000017">
    <property type="protein sequence ID" value="MBB4414951.1"/>
    <property type="molecule type" value="Genomic_DNA"/>
</dbReference>
<evidence type="ECO:0000313" key="5">
    <source>
        <dbReference type="Proteomes" id="UP000524535"/>
    </source>
</evidence>
<evidence type="ECO:0000313" key="1">
    <source>
        <dbReference type="EMBL" id="MBB4351744.1"/>
    </source>
</evidence>
<name>A0A7W6TLX4_9HYPH</name>
<protein>
    <submittedName>
        <fullName evidence="2">Uncharacterized protein</fullName>
    </submittedName>
</protein>
<dbReference type="AlphaFoldDB" id="A0A7W6TLX4"/>
<dbReference type="RefSeq" id="WP_183830429.1">
    <property type="nucleotide sequence ID" value="NZ_JACIGW010000017.1"/>
</dbReference>
<keyword evidence="5" id="KW-1185">Reference proteome</keyword>
<evidence type="ECO:0000313" key="4">
    <source>
        <dbReference type="Proteomes" id="UP000520770"/>
    </source>
</evidence>
<dbReference type="EMBL" id="JACIGW010000017">
    <property type="protein sequence ID" value="MBB4351744.1"/>
    <property type="molecule type" value="Genomic_DNA"/>
</dbReference>
<dbReference type="Proteomes" id="UP000524535">
    <property type="component" value="Unassembled WGS sequence"/>
</dbReference>
<evidence type="ECO:0000313" key="2">
    <source>
        <dbReference type="EMBL" id="MBB4414951.1"/>
    </source>
</evidence>
<accession>A0A7W6TLX4</accession>
<reference evidence="4 5" key="1">
    <citation type="submission" date="2020-08" db="EMBL/GenBank/DDBJ databases">
        <title>Genomic Encyclopedia of Type Strains, Phase IV (KMG-V): Genome sequencing to study the core and pangenomes of soil and plant-associated prokaryotes.</title>
        <authorList>
            <person name="Whitman W."/>
        </authorList>
    </citation>
    <scope>NUCLEOTIDE SEQUENCE [LARGE SCALE GENOMIC DNA]</scope>
    <source>
        <strain evidence="2 5">SEMIA 444</strain>
        <strain evidence="1 4">SEMIA 448</strain>
        <strain evidence="3 6">SEMIA 452</strain>
    </source>
</reference>
<evidence type="ECO:0000313" key="3">
    <source>
        <dbReference type="EMBL" id="MBB4449670.1"/>
    </source>
</evidence>
<dbReference type="Proteomes" id="UP000520770">
    <property type="component" value="Unassembled WGS sequence"/>
</dbReference>